<reference evidence="1 2" key="1">
    <citation type="submission" date="2023-08" db="EMBL/GenBank/DDBJ databases">
        <title>Pathogen: clinical or host-associated sample.</title>
        <authorList>
            <person name="Hergert J."/>
            <person name="Casey R."/>
            <person name="Wagner J."/>
            <person name="Young E.L."/>
            <person name="Oakeson K.F."/>
        </authorList>
    </citation>
    <scope>NUCLEOTIDE SEQUENCE [LARGE SCALE GENOMIC DNA]</scope>
    <source>
        <strain evidence="1 2">UPHL-collab-2</strain>
    </source>
</reference>
<sequence length="76" mass="9001">MSDFPFDSDAEYNRYLFEYRHEGSEWGIEIIARSPADAQARLKALVFARYQGEIKYKIPVPRTGLFRRFASVLWPR</sequence>
<evidence type="ECO:0008006" key="3">
    <source>
        <dbReference type="Google" id="ProtNLM"/>
    </source>
</evidence>
<dbReference type="Proteomes" id="UP001225788">
    <property type="component" value="Chromosome"/>
</dbReference>
<evidence type="ECO:0000313" key="2">
    <source>
        <dbReference type="Proteomes" id="UP001225788"/>
    </source>
</evidence>
<gene>
    <name evidence="1" type="ORF">Q9315_13115</name>
</gene>
<organism evidence="1 2">
    <name type="scientific">Shinella oryzae</name>
    <dbReference type="NCBI Taxonomy" id="2871820"/>
    <lineage>
        <taxon>Bacteria</taxon>
        <taxon>Pseudomonadati</taxon>
        <taxon>Pseudomonadota</taxon>
        <taxon>Alphaproteobacteria</taxon>
        <taxon>Hyphomicrobiales</taxon>
        <taxon>Rhizobiaceae</taxon>
        <taxon>Shinella</taxon>
    </lineage>
</organism>
<dbReference type="RefSeq" id="WP_306157665.1">
    <property type="nucleotide sequence ID" value="NZ_CP132314.1"/>
</dbReference>
<keyword evidence="2" id="KW-1185">Reference proteome</keyword>
<proteinExistence type="predicted"/>
<evidence type="ECO:0000313" key="1">
    <source>
        <dbReference type="EMBL" id="WLS02359.1"/>
    </source>
</evidence>
<protein>
    <recommendedName>
        <fullName evidence="3">DUF2283 domain-containing protein</fullName>
    </recommendedName>
</protein>
<dbReference type="EMBL" id="CP132314">
    <property type="protein sequence ID" value="WLS02359.1"/>
    <property type="molecule type" value="Genomic_DNA"/>
</dbReference>
<name>A0ABY9K4C3_9HYPH</name>
<accession>A0ABY9K4C3</accession>